<dbReference type="Pfam" id="PF00096">
    <property type="entry name" value="zf-C2H2"/>
    <property type="match status" value="3"/>
</dbReference>
<gene>
    <name evidence="9" type="ORF">AWZ03_004288</name>
</gene>
<feature type="domain" description="C2H2-type" evidence="8">
    <location>
        <begin position="554"/>
        <end position="584"/>
    </location>
</feature>
<dbReference type="GO" id="GO:0032502">
    <property type="term" value="P:developmental process"/>
    <property type="evidence" value="ECO:0007669"/>
    <property type="project" value="UniProtKB-ARBA"/>
</dbReference>
<dbReference type="GO" id="GO:0000981">
    <property type="term" value="F:DNA-binding transcription factor activity, RNA polymerase II-specific"/>
    <property type="evidence" value="ECO:0007669"/>
    <property type="project" value="TreeGrafter"/>
</dbReference>
<evidence type="ECO:0000256" key="3">
    <source>
        <dbReference type="ARBA" id="ARBA00022737"/>
    </source>
</evidence>
<evidence type="ECO:0000256" key="4">
    <source>
        <dbReference type="ARBA" id="ARBA00022771"/>
    </source>
</evidence>
<keyword evidence="6" id="KW-0539">Nucleus</keyword>
<evidence type="ECO:0000259" key="8">
    <source>
        <dbReference type="PROSITE" id="PS50157"/>
    </source>
</evidence>
<dbReference type="InterPro" id="IPR036236">
    <property type="entry name" value="Znf_C2H2_sf"/>
</dbReference>
<evidence type="ECO:0000256" key="5">
    <source>
        <dbReference type="ARBA" id="ARBA00022833"/>
    </source>
</evidence>
<feature type="domain" description="C2H2-type" evidence="8">
    <location>
        <begin position="585"/>
        <end position="612"/>
    </location>
</feature>
<feature type="domain" description="C2H2-type" evidence="8">
    <location>
        <begin position="613"/>
        <end position="640"/>
    </location>
</feature>
<evidence type="ECO:0000256" key="7">
    <source>
        <dbReference type="PROSITE-ProRule" id="PRU00042"/>
    </source>
</evidence>
<dbReference type="KEGG" id="dnv:108659232"/>
<evidence type="ECO:0000256" key="1">
    <source>
        <dbReference type="ARBA" id="ARBA00004123"/>
    </source>
</evidence>
<organism evidence="9 10">
    <name type="scientific">Drosophila navojoa</name>
    <name type="common">Fruit fly</name>
    <dbReference type="NCBI Taxonomy" id="7232"/>
    <lineage>
        <taxon>Eukaryota</taxon>
        <taxon>Metazoa</taxon>
        <taxon>Ecdysozoa</taxon>
        <taxon>Arthropoda</taxon>
        <taxon>Hexapoda</taxon>
        <taxon>Insecta</taxon>
        <taxon>Pterygota</taxon>
        <taxon>Neoptera</taxon>
        <taxon>Endopterygota</taxon>
        <taxon>Diptera</taxon>
        <taxon>Brachycera</taxon>
        <taxon>Muscomorpha</taxon>
        <taxon>Ephydroidea</taxon>
        <taxon>Drosophilidae</taxon>
        <taxon>Drosophila</taxon>
    </lineage>
</organism>
<name>A0A484BK44_DRONA</name>
<dbReference type="FunFam" id="3.30.160.60:FF:000446">
    <property type="entry name" value="Zinc finger protein"/>
    <property type="match status" value="1"/>
</dbReference>
<feature type="domain" description="C2H2-type" evidence="8">
    <location>
        <begin position="371"/>
        <end position="398"/>
    </location>
</feature>
<dbReference type="AlphaFoldDB" id="A0A484BK44"/>
<feature type="domain" description="C2H2-type" evidence="8">
    <location>
        <begin position="239"/>
        <end position="262"/>
    </location>
</feature>
<evidence type="ECO:0000313" key="10">
    <source>
        <dbReference type="Proteomes" id="UP000295192"/>
    </source>
</evidence>
<evidence type="ECO:0000313" key="9">
    <source>
        <dbReference type="EMBL" id="TDG49199.1"/>
    </source>
</evidence>
<evidence type="ECO:0000256" key="6">
    <source>
        <dbReference type="ARBA" id="ARBA00023242"/>
    </source>
</evidence>
<dbReference type="GO" id="GO:0005634">
    <property type="term" value="C:nucleus"/>
    <property type="evidence" value="ECO:0007669"/>
    <property type="project" value="UniProtKB-SubCell"/>
</dbReference>
<feature type="domain" description="C2H2-type" evidence="8">
    <location>
        <begin position="526"/>
        <end position="553"/>
    </location>
</feature>
<dbReference type="Proteomes" id="UP000295192">
    <property type="component" value="Unassembled WGS sequence"/>
</dbReference>
<proteinExistence type="predicted"/>
<protein>
    <recommendedName>
        <fullName evidence="8">C2H2-type domain-containing protein</fullName>
    </recommendedName>
</protein>
<dbReference type="Gene3D" id="3.30.160.60">
    <property type="entry name" value="Classic Zinc Finger"/>
    <property type="match status" value="7"/>
</dbReference>
<dbReference type="OMA" id="EHRYTSY"/>
<dbReference type="FunFam" id="3.30.160.60:FF:001102">
    <property type="entry name" value="Transcription factor IIIA"/>
    <property type="match status" value="1"/>
</dbReference>
<dbReference type="OrthoDB" id="3437960at2759"/>
<dbReference type="PANTHER" id="PTHR24379">
    <property type="entry name" value="KRAB AND ZINC FINGER DOMAIN-CONTAINING"/>
    <property type="match status" value="1"/>
</dbReference>
<keyword evidence="3" id="KW-0677">Repeat</keyword>
<dbReference type="FunFam" id="3.30.160.60:FF:000202">
    <property type="entry name" value="Zinc finger protein 574"/>
    <property type="match status" value="1"/>
</dbReference>
<dbReference type="InterPro" id="IPR013087">
    <property type="entry name" value="Znf_C2H2_type"/>
</dbReference>
<dbReference type="GO" id="GO:0000977">
    <property type="term" value="F:RNA polymerase II transcription regulatory region sequence-specific DNA binding"/>
    <property type="evidence" value="ECO:0007669"/>
    <property type="project" value="TreeGrafter"/>
</dbReference>
<dbReference type="SMART" id="SM00355">
    <property type="entry name" value="ZnF_C2H2"/>
    <property type="match status" value="10"/>
</dbReference>
<dbReference type="EMBL" id="LSRL02000025">
    <property type="protein sequence ID" value="TDG49199.1"/>
    <property type="molecule type" value="Genomic_DNA"/>
</dbReference>
<feature type="domain" description="C2H2-type" evidence="8">
    <location>
        <begin position="641"/>
        <end position="669"/>
    </location>
</feature>
<sequence>MDPNLVLYGDGEFLMAEFELDGDLVVNSDELQPGATVLVTNETDGVVSHEELAKFLEMQPSIPIPTDEAVERTLADPALKQILQKADGKVDFDPEAEQEKLREFLSGVNSKKTVAENAAAPAEAVAQKPLQALVSQPRPPGPQSTVFRFIKCSNCNGLFDTVSFQNHNCEYDSEQKPTIRTAAVQEKKPSTPPIKAPSERIIVENQVRIRRYMKDELKYDLETGFDSSMSKKANTKGPNECSICERKFVHTSGLVRHMEKHALDLIPTQSSIQQQNVAPSALGLLVVLKCDHCGRIFYDVKLALEHIFVHQLPTNVAEVEPVVEDEAVLKKELKELMLEGENLLSLTAELGRMSLKSGDEYFTTLVLGNVLQCEFCDFIFADVSFLLAHSATHVPERRFECTACDLRMTTAKEASVHYQTDCVYMREGLKQLQAQPNRFFVCNVCELKFANVELLQEHRYSCYHYFPRLSESGKRLVLPCEFCTTNFEYAHEIQPHYEEKHLNKKKREKELRNSGSAATMGRLRQYLCDICGKSYTQSSHLWQHLRFHQGVKPFVCQEENCGRKFTIRPDLNDHIRKCHTGERPYHCLVCGKRFLTGSVFYQHRLIHRGERRYECEECGKRFYRADALKNHQRIHTGEKPYDCPFCTKTFRQRGDRDKHVRARHSHLDANARLMMQMQKFELETAAALKAKQMQESGLEYVVDSVADTVMHSPTSPMAHEQQFEMVELDPADYGDGSEYVQSMPMLSNNEEQEHMSLVDQNRREQTEKPTFQLENNENVKVVVVENNTSQPFYF</sequence>
<keyword evidence="4 7" id="KW-0863">Zinc-finger</keyword>
<reference evidence="9 10" key="1">
    <citation type="journal article" date="2019" name="J. Hered.">
        <title>An Improved Genome Assembly for Drosophila navojoa, the Basal Species in the mojavensis Cluster.</title>
        <authorList>
            <person name="Vanderlinde T."/>
            <person name="Dupim E.G."/>
            <person name="Nazario-Yepiz N.O."/>
            <person name="Carvalho A.B."/>
        </authorList>
    </citation>
    <scope>NUCLEOTIDE SEQUENCE [LARGE SCALE GENOMIC DNA]</scope>
    <source>
        <strain evidence="9">Navoj_Jal97</strain>
        <tissue evidence="9">Whole organism</tissue>
    </source>
</reference>
<evidence type="ECO:0000256" key="2">
    <source>
        <dbReference type="ARBA" id="ARBA00022723"/>
    </source>
</evidence>
<dbReference type="PROSITE" id="PS00028">
    <property type="entry name" value="ZINC_FINGER_C2H2_1"/>
    <property type="match status" value="10"/>
</dbReference>
<comment type="caution">
    <text evidence="9">The sequence shown here is derived from an EMBL/GenBank/DDBJ whole genome shotgun (WGS) entry which is preliminary data.</text>
</comment>
<keyword evidence="10" id="KW-1185">Reference proteome</keyword>
<keyword evidence="5" id="KW-0862">Zinc</keyword>
<accession>A0A484BK44</accession>
<dbReference type="PANTHER" id="PTHR24379:SF127">
    <property type="entry name" value="BLOODY FINGERS-RELATED"/>
    <property type="match status" value="1"/>
</dbReference>
<dbReference type="FunFam" id="3.30.160.60:FF:001498">
    <property type="entry name" value="Zinc finger protein 404"/>
    <property type="match status" value="1"/>
</dbReference>
<dbReference type="PROSITE" id="PS50157">
    <property type="entry name" value="ZINC_FINGER_C2H2_2"/>
    <property type="match status" value="7"/>
</dbReference>
<dbReference type="SUPFAM" id="SSF57667">
    <property type="entry name" value="beta-beta-alpha zinc fingers"/>
    <property type="match status" value="4"/>
</dbReference>
<dbReference type="GO" id="GO:0008270">
    <property type="term" value="F:zinc ion binding"/>
    <property type="evidence" value="ECO:0007669"/>
    <property type="project" value="UniProtKB-KW"/>
</dbReference>
<comment type="subcellular location">
    <subcellularLocation>
        <location evidence="1">Nucleus</location>
    </subcellularLocation>
</comment>
<keyword evidence="2" id="KW-0479">Metal-binding</keyword>